<keyword evidence="4" id="KW-1185">Reference proteome</keyword>
<feature type="transmembrane region" description="Helical" evidence="2">
    <location>
        <begin position="197"/>
        <end position="216"/>
    </location>
</feature>
<feature type="transmembrane region" description="Helical" evidence="2">
    <location>
        <begin position="86"/>
        <end position="105"/>
    </location>
</feature>
<evidence type="ECO:0000313" key="3">
    <source>
        <dbReference type="EMBL" id="QBF47244.1"/>
    </source>
</evidence>
<keyword evidence="2" id="KW-1133">Transmembrane helix</keyword>
<dbReference type="OrthoDB" id="4871873at2"/>
<feature type="transmembrane region" description="Helical" evidence="2">
    <location>
        <begin position="37"/>
        <end position="56"/>
    </location>
</feature>
<evidence type="ECO:0008006" key="5">
    <source>
        <dbReference type="Google" id="ProtNLM"/>
    </source>
</evidence>
<dbReference type="Proteomes" id="UP000290408">
    <property type="component" value="Chromosome"/>
</dbReference>
<feature type="region of interest" description="Disordered" evidence="1">
    <location>
        <begin position="1"/>
        <end position="28"/>
    </location>
</feature>
<gene>
    <name evidence="3" type="ORF">EXU32_13880</name>
</gene>
<dbReference type="EMBL" id="CP036164">
    <property type="protein sequence ID" value="QBF47244.1"/>
    <property type="molecule type" value="Genomic_DNA"/>
</dbReference>
<dbReference type="AlphaFoldDB" id="A0A4P6MU87"/>
<evidence type="ECO:0000256" key="2">
    <source>
        <dbReference type="SAM" id="Phobius"/>
    </source>
</evidence>
<dbReference type="RefSeq" id="WP_130630437.1">
    <property type="nucleotide sequence ID" value="NZ_CP036164.1"/>
</dbReference>
<dbReference type="KEGG" id="jli:EXU32_13880"/>
<accession>A0A4P6MU87</accession>
<feature type="transmembrane region" description="Helical" evidence="2">
    <location>
        <begin position="62"/>
        <end position="79"/>
    </location>
</feature>
<keyword evidence="2" id="KW-0812">Transmembrane</keyword>
<evidence type="ECO:0000256" key="1">
    <source>
        <dbReference type="SAM" id="MobiDB-lite"/>
    </source>
</evidence>
<proteinExistence type="predicted"/>
<reference evidence="3 4" key="1">
    <citation type="submission" date="2019-02" db="EMBL/GenBank/DDBJ databases">
        <title>Genomic data mining of an Antarctic deep-sea actinobacterium, Janibacterlimosus P3-3-X1.</title>
        <authorList>
            <person name="Liao L."/>
            <person name="Chen B."/>
        </authorList>
    </citation>
    <scope>NUCLEOTIDE SEQUENCE [LARGE SCALE GENOMIC DNA]</scope>
    <source>
        <strain evidence="3 4">P3-3-X1</strain>
    </source>
</reference>
<feature type="transmembrane region" description="Helical" evidence="2">
    <location>
        <begin position="251"/>
        <end position="274"/>
    </location>
</feature>
<feature type="transmembrane region" description="Helical" evidence="2">
    <location>
        <begin position="111"/>
        <end position="132"/>
    </location>
</feature>
<feature type="transmembrane region" description="Helical" evidence="2">
    <location>
        <begin position="144"/>
        <end position="162"/>
    </location>
</feature>
<evidence type="ECO:0000313" key="4">
    <source>
        <dbReference type="Proteomes" id="UP000290408"/>
    </source>
</evidence>
<protein>
    <recommendedName>
        <fullName evidence="5">Permease</fullName>
    </recommendedName>
</protein>
<organism evidence="3 4">
    <name type="scientific">Janibacter limosus</name>
    <dbReference type="NCBI Taxonomy" id="53458"/>
    <lineage>
        <taxon>Bacteria</taxon>
        <taxon>Bacillati</taxon>
        <taxon>Actinomycetota</taxon>
        <taxon>Actinomycetes</taxon>
        <taxon>Micrococcales</taxon>
        <taxon>Intrasporangiaceae</taxon>
        <taxon>Janibacter</taxon>
    </lineage>
</organism>
<feature type="transmembrane region" description="Helical" evidence="2">
    <location>
        <begin position="168"/>
        <end position="185"/>
    </location>
</feature>
<feature type="transmembrane region" description="Helical" evidence="2">
    <location>
        <begin position="222"/>
        <end position="239"/>
    </location>
</feature>
<name>A0A4P6MU87_9MICO</name>
<keyword evidence="2" id="KW-0472">Membrane</keyword>
<sequence length="279" mass="27491">MTTDLPAPHESRASRRALRAAGTESDATAPTARARPVVVAATVVVALLLAAAAGSGERVLEIVSVVVAGLVVGVGWPRLAGSRSQVGMGLVLVVTALALGAALLLQDEEPYLEHVPAALALGVVAMCLHPLVRASARVHLAQDLAVTSLGLLLVGGGGLFVSTDFVGGGGPVVVVGVALAVAALVDLVLERPRAVRWLVPAAMLVGGLAAVLANAVIGGGLAAWPALLGVVGAGAAVSLRRAMAQLPAIDGVLGAVAAGAASVLVVAPLVHLVARLPLT</sequence>